<evidence type="ECO:0000313" key="4">
    <source>
        <dbReference type="EMBL" id="RUS32860.1"/>
    </source>
</evidence>
<dbReference type="GO" id="GO:0030136">
    <property type="term" value="C:clathrin-coated vesicle"/>
    <property type="evidence" value="ECO:0007669"/>
    <property type="project" value="TreeGrafter"/>
</dbReference>
<protein>
    <submittedName>
        <fullName evidence="4">Muniscin C-terminal mu homology domain-containing protein</fullName>
    </submittedName>
</protein>
<dbReference type="EMBL" id="RBNJ01001717">
    <property type="protein sequence ID" value="RUS32860.1"/>
    <property type="molecule type" value="Genomic_DNA"/>
</dbReference>
<feature type="domain" description="MHD" evidence="3">
    <location>
        <begin position="680"/>
        <end position="955"/>
    </location>
</feature>
<keyword evidence="5" id="KW-1185">Reference proteome</keyword>
<evidence type="ECO:0000256" key="1">
    <source>
        <dbReference type="ARBA" id="ARBA00022583"/>
    </source>
</evidence>
<dbReference type="PANTHER" id="PTHR23065:SF57">
    <property type="entry name" value="GROWTH ARREST-SPECIFIC PROTEIN 7"/>
    <property type="match status" value="1"/>
</dbReference>
<proteinExistence type="predicted"/>
<dbReference type="InterPro" id="IPR028565">
    <property type="entry name" value="MHD"/>
</dbReference>
<dbReference type="GO" id="GO:0072583">
    <property type="term" value="P:clathrin-dependent endocytosis"/>
    <property type="evidence" value="ECO:0007669"/>
    <property type="project" value="TreeGrafter"/>
</dbReference>
<feature type="region of interest" description="Disordered" evidence="2">
    <location>
        <begin position="413"/>
        <end position="453"/>
    </location>
</feature>
<comment type="caution">
    <text evidence="4">The sequence shown here is derived from an EMBL/GenBank/DDBJ whole genome shotgun (WGS) entry which is preliminary data.</text>
</comment>
<dbReference type="InterPro" id="IPR027267">
    <property type="entry name" value="AH/BAR_dom_sf"/>
</dbReference>
<name>A0A433QSV1_9FUNG</name>
<organism evidence="4 5">
    <name type="scientific">Jimgerdemannia flammicorona</name>
    <dbReference type="NCBI Taxonomy" id="994334"/>
    <lineage>
        <taxon>Eukaryota</taxon>
        <taxon>Fungi</taxon>
        <taxon>Fungi incertae sedis</taxon>
        <taxon>Mucoromycota</taxon>
        <taxon>Mucoromycotina</taxon>
        <taxon>Endogonomycetes</taxon>
        <taxon>Endogonales</taxon>
        <taxon>Endogonaceae</taxon>
        <taxon>Jimgerdemannia</taxon>
    </lineage>
</organism>
<dbReference type="PANTHER" id="PTHR23065">
    <property type="entry name" value="PROLINE-SERINE-THREONINE PHOSPHATASE INTERACTING PROTEIN 1"/>
    <property type="match status" value="1"/>
</dbReference>
<feature type="compositionally biased region" description="Basic and acidic residues" evidence="2">
    <location>
        <begin position="426"/>
        <end position="438"/>
    </location>
</feature>
<evidence type="ECO:0000259" key="3">
    <source>
        <dbReference type="PROSITE" id="PS51072"/>
    </source>
</evidence>
<gene>
    <name evidence="4" type="ORF">BC938DRAFT_474057</name>
</gene>
<sequence length="955" mass="104776">MMDTLAVPDDTTKPRYAEAFLTERPKDGLDMVQARLKKAKVLNDELAEYFKERYVSRANFGASFFACAGSGEEVTQRFSPGWQGVWPISRISTRRASPSYPRSLSSPTDRRSGRVLVLFPVTEMHRARGLSLFILNSRPSVLALTVHNSLQSISVFSIVYDLLLNEVNDIAKAHATMAEKIVDEVEKPLRSRMANDPDFNRIRMMEPNIQKHIRDYDERFAKVMKVRLVAGDDFMAYESKYSRSQDSQYYGSAVGDRQEDGLGNGGAKLSESHKIMEEVRIAWHRDGPEILEVCTSFWSCSARLGHVSAEAAERCAQGNRDPVREYSVRANAQADRGRGLDPLRDYRVRRAGGDRVVLLGKECRHNKDVKILTIPICWLICLFDTRNILANPADDSGPRDVGMISKAFTIRRRTRTESSWTPSEGARSDNGEFVHDFFGESGPVPSNDSGFKTDSLAIDISGTANDEHSNAASTGSNAPSSPTSIYSSNSTAMRQGQTPKVFVDIEGYTIPPDRTAWTDMSGSQISTDFAEDESDAGSMIGGGRMRVEIKDQAVMQEPSEDASSALTRVVTVLRAKDTIVKKARGRREAARATTLSTNPPELPSGRLSPSSESTQNVSGPSSPISFDFNHRRTSSTSETNVSNPFNSPTPNPFEPAIPITSEEVTMLEPATLHTEVPHVRPQLKAYITENVSVLSKAGQVARAYFTGEISLVYMGPSEPSPSTPLCFRITNVDALERVVPNTSYINPLDKHPGVYTLDVNMFSLAGGLPVVVLKYQARVDQDDESRIVPLIIHPLWKCEDNQTLLVIRYQANHGVHFVAEPDAAASNTVITNLTFLVPVDGEVTNAQSEPSGAWNPERKKMLWHADDIVIPEDGGDGGEVKKLLAKFETTTMGTPQAVAVKFTCKGRLLSTVGVVGVGRAELGRTGVNGVVNGEAVVDVVSVEKQVNSHKYVAGP</sequence>
<dbReference type="InterPro" id="IPR018808">
    <property type="entry name" value="Muniscin_C"/>
</dbReference>
<accession>A0A433QSV1</accession>
<dbReference type="AlphaFoldDB" id="A0A433QSV1"/>
<evidence type="ECO:0000313" key="5">
    <source>
        <dbReference type="Proteomes" id="UP000274822"/>
    </source>
</evidence>
<feature type="region of interest" description="Disordered" evidence="2">
    <location>
        <begin position="465"/>
        <end position="495"/>
    </location>
</feature>
<feature type="compositionally biased region" description="Low complexity" evidence="2">
    <location>
        <begin position="476"/>
        <end position="492"/>
    </location>
</feature>
<dbReference type="GO" id="GO:0005886">
    <property type="term" value="C:plasma membrane"/>
    <property type="evidence" value="ECO:0007669"/>
    <property type="project" value="TreeGrafter"/>
</dbReference>
<evidence type="ECO:0000256" key="2">
    <source>
        <dbReference type="SAM" id="MobiDB-lite"/>
    </source>
</evidence>
<dbReference type="PROSITE" id="PS51072">
    <property type="entry name" value="MHD"/>
    <property type="match status" value="1"/>
</dbReference>
<feature type="region of interest" description="Disordered" evidence="2">
    <location>
        <begin position="582"/>
        <end position="650"/>
    </location>
</feature>
<dbReference type="Pfam" id="PF10291">
    <property type="entry name" value="muHD"/>
    <property type="match status" value="1"/>
</dbReference>
<reference evidence="4 5" key="1">
    <citation type="journal article" date="2018" name="New Phytol.">
        <title>Phylogenomics of Endogonaceae and evolution of mycorrhizas within Mucoromycota.</title>
        <authorList>
            <person name="Chang Y."/>
            <person name="Desiro A."/>
            <person name="Na H."/>
            <person name="Sandor L."/>
            <person name="Lipzen A."/>
            <person name="Clum A."/>
            <person name="Barry K."/>
            <person name="Grigoriev I.V."/>
            <person name="Martin F.M."/>
            <person name="Stajich J.E."/>
            <person name="Smith M.E."/>
            <person name="Bonito G."/>
            <person name="Spatafora J.W."/>
        </authorList>
    </citation>
    <scope>NUCLEOTIDE SEQUENCE [LARGE SCALE GENOMIC DNA]</scope>
    <source>
        <strain evidence="4 5">AD002</strain>
    </source>
</reference>
<dbReference type="GO" id="GO:0048268">
    <property type="term" value="P:clathrin coat assembly"/>
    <property type="evidence" value="ECO:0007669"/>
    <property type="project" value="TreeGrafter"/>
</dbReference>
<dbReference type="Proteomes" id="UP000274822">
    <property type="component" value="Unassembled WGS sequence"/>
</dbReference>
<keyword evidence="1" id="KW-0254">Endocytosis</keyword>
<dbReference type="Gene3D" id="1.20.1270.60">
    <property type="entry name" value="Arfaptin homology (AH) domain/BAR domain"/>
    <property type="match status" value="2"/>
</dbReference>
<dbReference type="GO" id="GO:0005905">
    <property type="term" value="C:clathrin-coated pit"/>
    <property type="evidence" value="ECO:0007669"/>
    <property type="project" value="TreeGrafter"/>
</dbReference>
<feature type="compositionally biased region" description="Polar residues" evidence="2">
    <location>
        <begin position="607"/>
        <end position="624"/>
    </location>
</feature>